<dbReference type="EMBL" id="FN668661">
    <property type="protein sequence ID" value="CBK23653.2"/>
    <property type="molecule type" value="Genomic_DNA"/>
</dbReference>
<dbReference type="AlphaFoldDB" id="D8M6A0"/>
<feature type="coiled-coil region" evidence="1">
    <location>
        <begin position="112"/>
        <end position="169"/>
    </location>
</feature>
<dbReference type="GeneID" id="24920583"/>
<proteinExistence type="predicted"/>
<dbReference type="InParanoid" id="D8M6A0"/>
<dbReference type="RefSeq" id="XP_012897701.1">
    <property type="nucleotide sequence ID" value="XM_013042247.1"/>
</dbReference>
<keyword evidence="3" id="KW-1185">Reference proteome</keyword>
<evidence type="ECO:0000256" key="1">
    <source>
        <dbReference type="SAM" id="Coils"/>
    </source>
</evidence>
<dbReference type="InterPro" id="IPR005024">
    <property type="entry name" value="Snf7_fam"/>
</dbReference>
<dbReference type="Proteomes" id="UP000008312">
    <property type="component" value="Unassembled WGS sequence"/>
</dbReference>
<reference evidence="2" key="1">
    <citation type="submission" date="2010-02" db="EMBL/GenBank/DDBJ databases">
        <title>Sequencing and annotation of the Blastocystis hominis genome.</title>
        <authorList>
            <person name="Wincker P."/>
        </authorList>
    </citation>
    <scope>NUCLEOTIDE SEQUENCE</scope>
    <source>
        <strain evidence="2">Singapore isolate B</strain>
    </source>
</reference>
<evidence type="ECO:0000313" key="2">
    <source>
        <dbReference type="EMBL" id="CBK23653.2"/>
    </source>
</evidence>
<name>D8M6A0_BLAHO</name>
<organism evidence="2">
    <name type="scientific">Blastocystis hominis</name>
    <dbReference type="NCBI Taxonomy" id="12968"/>
    <lineage>
        <taxon>Eukaryota</taxon>
        <taxon>Sar</taxon>
        <taxon>Stramenopiles</taxon>
        <taxon>Bigyra</taxon>
        <taxon>Opalozoa</taxon>
        <taxon>Opalinata</taxon>
        <taxon>Blastocystidae</taxon>
        <taxon>Blastocystis</taxon>
    </lineage>
</organism>
<accession>D8M6A0</accession>
<sequence>MKENKFNTQPVFRINEAVVANYEQNGSSSIETCSWVEARGLRKKGAFDFNNHSARCSFVYSHDSRISNYQESVVGSDKACAIYYKCGPYIYFESLLLHICYIFSFTGNMGAVQSEELNMNEAVEHVEELVKKKASSLSNEEKRELQEFSELYNSRLEQMEKNVSTAKEVVGRTNGPTFNDFAKATAGLKRLIRVCRERLETNEEKKVIFHQKAIEARKQGRTEECKSYLLMEKSLKESTSKLTKSIQSVYDRIHDVTEADMCNSFFATMEKVSEALTVITDKISSMNPEELRDRIDALDAYLGEIDAAIEPDEPDDLDEYLKEVDDLIAEEDKEGAAALPSVPTTEVKSVSEVKDKKRVAELE</sequence>
<keyword evidence="1" id="KW-0175">Coiled coil</keyword>
<dbReference type="GO" id="GO:0007034">
    <property type="term" value="P:vacuolar transport"/>
    <property type="evidence" value="ECO:0007669"/>
    <property type="project" value="InterPro"/>
</dbReference>
<protein>
    <submittedName>
        <fullName evidence="2">Uncharacterized protein</fullName>
    </submittedName>
</protein>
<evidence type="ECO:0000313" key="3">
    <source>
        <dbReference type="Proteomes" id="UP000008312"/>
    </source>
</evidence>
<dbReference type="Pfam" id="PF03357">
    <property type="entry name" value="Snf7"/>
    <property type="match status" value="1"/>
</dbReference>
<gene>
    <name evidence="2" type="ORF">GSBLH_T00003486001</name>
</gene>